<reference evidence="2" key="1">
    <citation type="journal article" date="2022" name="Mol. Ecol. Resour.">
        <title>The genomes of chicory, endive, great burdock and yacon provide insights into Asteraceae palaeo-polyploidization history and plant inulin production.</title>
        <authorList>
            <person name="Fan W."/>
            <person name="Wang S."/>
            <person name="Wang H."/>
            <person name="Wang A."/>
            <person name="Jiang F."/>
            <person name="Liu H."/>
            <person name="Zhao H."/>
            <person name="Xu D."/>
            <person name="Zhang Y."/>
        </authorList>
    </citation>
    <scope>NUCLEOTIDE SEQUENCE [LARGE SCALE GENOMIC DNA]</scope>
    <source>
        <strain evidence="2">cv. Niubang</strain>
    </source>
</reference>
<protein>
    <submittedName>
        <fullName evidence="1">Uncharacterized protein</fullName>
    </submittedName>
</protein>
<accession>A0ACB9FPK5</accession>
<reference evidence="1 2" key="2">
    <citation type="journal article" date="2022" name="Mol. Ecol. Resour.">
        <title>The genomes of chicory, endive, great burdock and yacon provide insights into Asteraceae paleo-polyploidization history and plant inulin production.</title>
        <authorList>
            <person name="Fan W."/>
            <person name="Wang S."/>
            <person name="Wang H."/>
            <person name="Wang A."/>
            <person name="Jiang F."/>
            <person name="Liu H."/>
            <person name="Zhao H."/>
            <person name="Xu D."/>
            <person name="Zhang Y."/>
        </authorList>
    </citation>
    <scope>NUCLEOTIDE SEQUENCE [LARGE SCALE GENOMIC DNA]</scope>
    <source>
        <strain evidence="2">cv. Niubang</strain>
    </source>
</reference>
<evidence type="ECO:0000313" key="1">
    <source>
        <dbReference type="EMBL" id="KAI3773055.1"/>
    </source>
</evidence>
<proteinExistence type="predicted"/>
<comment type="caution">
    <text evidence="1">The sequence shown here is derived from an EMBL/GenBank/DDBJ whole genome shotgun (WGS) entry which is preliminary data.</text>
</comment>
<sequence length="108" mass="12593">MICFRKLLRCCILHCVFGLNPHRIFILTNDICKVEKCRKLIPIKKIRRWLHVLLSHYVDSDSGTLPKVFKGGYLDIGLPLVRLTLTLTRHKPSLEDGRRNPIGFFTKH</sequence>
<dbReference type="EMBL" id="CM042047">
    <property type="protein sequence ID" value="KAI3773055.1"/>
    <property type="molecule type" value="Genomic_DNA"/>
</dbReference>
<evidence type="ECO:0000313" key="2">
    <source>
        <dbReference type="Proteomes" id="UP001055879"/>
    </source>
</evidence>
<keyword evidence="2" id="KW-1185">Reference proteome</keyword>
<dbReference type="Proteomes" id="UP001055879">
    <property type="component" value="Linkage Group LG01"/>
</dbReference>
<organism evidence="1 2">
    <name type="scientific">Arctium lappa</name>
    <name type="common">Greater burdock</name>
    <name type="synonym">Lappa major</name>
    <dbReference type="NCBI Taxonomy" id="4217"/>
    <lineage>
        <taxon>Eukaryota</taxon>
        <taxon>Viridiplantae</taxon>
        <taxon>Streptophyta</taxon>
        <taxon>Embryophyta</taxon>
        <taxon>Tracheophyta</taxon>
        <taxon>Spermatophyta</taxon>
        <taxon>Magnoliopsida</taxon>
        <taxon>eudicotyledons</taxon>
        <taxon>Gunneridae</taxon>
        <taxon>Pentapetalae</taxon>
        <taxon>asterids</taxon>
        <taxon>campanulids</taxon>
        <taxon>Asterales</taxon>
        <taxon>Asteraceae</taxon>
        <taxon>Carduoideae</taxon>
        <taxon>Cardueae</taxon>
        <taxon>Arctiinae</taxon>
        <taxon>Arctium</taxon>
    </lineage>
</organism>
<gene>
    <name evidence="1" type="ORF">L6452_04253</name>
</gene>
<name>A0ACB9FPK5_ARCLA</name>